<protein>
    <submittedName>
        <fullName evidence="1">Uncharacterized protein</fullName>
    </submittedName>
</protein>
<gene>
    <name evidence="1" type="ORF">AB0L16_14970</name>
</gene>
<keyword evidence="2" id="KW-1185">Reference proteome</keyword>
<sequence length="197" mass="22191">MPASPSPVPSPGRDQWCTAVTRLFDEITPFVRTGPRNHQDWRKDALAVFAREVDDPRGWLSLDMQDARDQYPDAGGPFPFRPLTVDFLSEHLHPVESEAAAELLVVMLDDWFSVRGVWNFEERKEQLLADAHTVIARYGPAVRCYTSSPAARTTSRPHFLDPRSENSGYNFTGLIGDVGLIAVTDDEVGVIWAFNYR</sequence>
<accession>A0ABV3JXZ6</accession>
<dbReference type="EMBL" id="JBFAUK010000010">
    <property type="protein sequence ID" value="MEV5507759.1"/>
    <property type="molecule type" value="Genomic_DNA"/>
</dbReference>
<evidence type="ECO:0000313" key="1">
    <source>
        <dbReference type="EMBL" id="MEV5507759.1"/>
    </source>
</evidence>
<comment type="caution">
    <text evidence="1">The sequence shown here is derived from an EMBL/GenBank/DDBJ whole genome shotgun (WGS) entry which is preliminary data.</text>
</comment>
<name>A0ABV3JXZ6_STRON</name>
<evidence type="ECO:0000313" key="2">
    <source>
        <dbReference type="Proteomes" id="UP001552594"/>
    </source>
</evidence>
<dbReference type="Proteomes" id="UP001552594">
    <property type="component" value="Unassembled WGS sequence"/>
</dbReference>
<organism evidence="1 2">
    <name type="scientific">Streptomyces orinoci</name>
    <name type="common">Streptoverticillium orinoci</name>
    <dbReference type="NCBI Taxonomy" id="67339"/>
    <lineage>
        <taxon>Bacteria</taxon>
        <taxon>Bacillati</taxon>
        <taxon>Actinomycetota</taxon>
        <taxon>Actinomycetes</taxon>
        <taxon>Kitasatosporales</taxon>
        <taxon>Streptomycetaceae</taxon>
        <taxon>Streptomyces</taxon>
    </lineage>
</organism>
<reference evidence="1 2" key="1">
    <citation type="submission" date="2024-06" db="EMBL/GenBank/DDBJ databases">
        <title>The Natural Products Discovery Center: Release of the First 8490 Sequenced Strains for Exploring Actinobacteria Biosynthetic Diversity.</title>
        <authorList>
            <person name="Kalkreuter E."/>
            <person name="Kautsar S.A."/>
            <person name="Yang D."/>
            <person name="Bader C.D."/>
            <person name="Teijaro C.N."/>
            <person name="Fluegel L."/>
            <person name="Davis C.M."/>
            <person name="Simpson J.R."/>
            <person name="Lauterbach L."/>
            <person name="Steele A.D."/>
            <person name="Gui C."/>
            <person name="Meng S."/>
            <person name="Li G."/>
            <person name="Viehrig K."/>
            <person name="Ye F."/>
            <person name="Su P."/>
            <person name="Kiefer A.F."/>
            <person name="Nichols A."/>
            <person name="Cepeda A.J."/>
            <person name="Yan W."/>
            <person name="Fan B."/>
            <person name="Jiang Y."/>
            <person name="Adhikari A."/>
            <person name="Zheng C.-J."/>
            <person name="Schuster L."/>
            <person name="Cowan T.M."/>
            <person name="Smanski M.J."/>
            <person name="Chevrette M.G."/>
            <person name="De Carvalho L.P.S."/>
            <person name="Shen B."/>
        </authorList>
    </citation>
    <scope>NUCLEOTIDE SEQUENCE [LARGE SCALE GENOMIC DNA]</scope>
    <source>
        <strain evidence="1 2">NPDC052347</strain>
    </source>
</reference>
<dbReference type="RefSeq" id="WP_109281694.1">
    <property type="nucleotide sequence ID" value="NZ_JBFAUK010000010.1"/>
</dbReference>
<proteinExistence type="predicted"/>